<dbReference type="AlphaFoldDB" id="G8A157"/>
<dbReference type="HOGENOM" id="CLU_2486745_0_0_1"/>
<reference evidence="1 3" key="1">
    <citation type="journal article" date="2011" name="Nature">
        <title>The Medicago genome provides insight into the evolution of rhizobial symbioses.</title>
        <authorList>
            <person name="Young N.D."/>
            <person name="Debelle F."/>
            <person name="Oldroyd G.E."/>
            <person name="Geurts R."/>
            <person name="Cannon S.B."/>
            <person name="Udvardi M.K."/>
            <person name="Benedito V.A."/>
            <person name="Mayer K.F."/>
            <person name="Gouzy J."/>
            <person name="Schoof H."/>
            <person name="Van de Peer Y."/>
            <person name="Proost S."/>
            <person name="Cook D.R."/>
            <person name="Meyers B.C."/>
            <person name="Spannagl M."/>
            <person name="Cheung F."/>
            <person name="De Mita S."/>
            <person name="Krishnakumar V."/>
            <person name="Gundlach H."/>
            <person name="Zhou S."/>
            <person name="Mudge J."/>
            <person name="Bharti A.K."/>
            <person name="Murray J.D."/>
            <person name="Naoumkina M.A."/>
            <person name="Rosen B."/>
            <person name="Silverstein K.A."/>
            <person name="Tang H."/>
            <person name="Rombauts S."/>
            <person name="Zhao P.X."/>
            <person name="Zhou P."/>
            <person name="Barbe V."/>
            <person name="Bardou P."/>
            <person name="Bechner M."/>
            <person name="Bellec A."/>
            <person name="Berger A."/>
            <person name="Berges H."/>
            <person name="Bidwell S."/>
            <person name="Bisseling T."/>
            <person name="Choisne N."/>
            <person name="Couloux A."/>
            <person name="Denny R."/>
            <person name="Deshpande S."/>
            <person name="Dai X."/>
            <person name="Doyle J.J."/>
            <person name="Dudez A.M."/>
            <person name="Farmer A.D."/>
            <person name="Fouteau S."/>
            <person name="Franken C."/>
            <person name="Gibelin C."/>
            <person name="Gish J."/>
            <person name="Goldstein S."/>
            <person name="Gonzalez A.J."/>
            <person name="Green P.J."/>
            <person name="Hallab A."/>
            <person name="Hartog M."/>
            <person name="Hua A."/>
            <person name="Humphray S.J."/>
            <person name="Jeong D.H."/>
            <person name="Jing Y."/>
            <person name="Jocker A."/>
            <person name="Kenton S.M."/>
            <person name="Kim D.J."/>
            <person name="Klee K."/>
            <person name="Lai H."/>
            <person name="Lang C."/>
            <person name="Lin S."/>
            <person name="Macmil S.L."/>
            <person name="Magdelenat G."/>
            <person name="Matthews L."/>
            <person name="McCorrison J."/>
            <person name="Monaghan E.L."/>
            <person name="Mun J.H."/>
            <person name="Najar F.Z."/>
            <person name="Nicholson C."/>
            <person name="Noirot C."/>
            <person name="O'Bleness M."/>
            <person name="Paule C.R."/>
            <person name="Poulain J."/>
            <person name="Prion F."/>
            <person name="Qin B."/>
            <person name="Qu C."/>
            <person name="Retzel E.F."/>
            <person name="Riddle C."/>
            <person name="Sallet E."/>
            <person name="Samain S."/>
            <person name="Samson N."/>
            <person name="Sanders I."/>
            <person name="Saurat O."/>
            <person name="Scarpelli C."/>
            <person name="Schiex T."/>
            <person name="Segurens B."/>
            <person name="Severin A.J."/>
            <person name="Sherrier D.J."/>
            <person name="Shi R."/>
            <person name="Sims S."/>
            <person name="Singer S.R."/>
            <person name="Sinharoy S."/>
            <person name="Sterck L."/>
            <person name="Viollet A."/>
            <person name="Wang B.B."/>
            <person name="Wang K."/>
            <person name="Wang M."/>
            <person name="Wang X."/>
            <person name="Warfsmann J."/>
            <person name="Weissenbach J."/>
            <person name="White D.D."/>
            <person name="White J.D."/>
            <person name="Wiley G.B."/>
            <person name="Wincker P."/>
            <person name="Xing Y."/>
            <person name="Yang L."/>
            <person name="Yao Z."/>
            <person name="Ying F."/>
            <person name="Zhai J."/>
            <person name="Zhou L."/>
            <person name="Zuber A."/>
            <person name="Denarie J."/>
            <person name="Dixon R.A."/>
            <person name="May G.D."/>
            <person name="Schwartz D.C."/>
            <person name="Rogers J."/>
            <person name="Quetier F."/>
            <person name="Town C.D."/>
            <person name="Roe B.A."/>
        </authorList>
    </citation>
    <scope>NUCLEOTIDE SEQUENCE [LARGE SCALE GENOMIC DNA]</scope>
    <source>
        <strain evidence="1">A17</strain>
        <strain evidence="2 3">cv. Jemalong A17</strain>
    </source>
</reference>
<dbReference type="Proteomes" id="UP000002051">
    <property type="component" value="Chromosome 2"/>
</dbReference>
<accession>G8A157</accession>
<evidence type="ECO:0000313" key="3">
    <source>
        <dbReference type="Proteomes" id="UP000002051"/>
    </source>
</evidence>
<evidence type="ECO:0000313" key="1">
    <source>
        <dbReference type="EMBL" id="KEH39383.1"/>
    </source>
</evidence>
<dbReference type="EMBL" id="CM001218">
    <property type="protein sequence ID" value="KEH39383.1"/>
    <property type="molecule type" value="Genomic_DNA"/>
</dbReference>
<protein>
    <submittedName>
        <fullName evidence="1 2">Uncharacterized protein</fullName>
    </submittedName>
</protein>
<keyword evidence="3" id="KW-1185">Reference proteome</keyword>
<reference evidence="1 3" key="2">
    <citation type="journal article" date="2014" name="BMC Genomics">
        <title>An improved genome release (version Mt4.0) for the model legume Medicago truncatula.</title>
        <authorList>
            <person name="Tang H."/>
            <person name="Krishnakumar V."/>
            <person name="Bidwell S."/>
            <person name="Rosen B."/>
            <person name="Chan A."/>
            <person name="Zhou S."/>
            <person name="Gentzbittel L."/>
            <person name="Childs K.L."/>
            <person name="Yandell M."/>
            <person name="Gundlach H."/>
            <person name="Mayer K.F."/>
            <person name="Schwartz D.C."/>
            <person name="Town C.D."/>
        </authorList>
    </citation>
    <scope>GENOME REANNOTATION</scope>
    <source>
        <strain evidence="1">A17</strain>
        <strain evidence="2 3">cv. Jemalong A17</strain>
    </source>
</reference>
<organism evidence="2">
    <name type="scientific">Medicago truncatula</name>
    <name type="common">Barrel medic</name>
    <name type="synonym">Medicago tribuloides</name>
    <dbReference type="NCBI Taxonomy" id="3880"/>
    <lineage>
        <taxon>Eukaryota</taxon>
        <taxon>Viridiplantae</taxon>
        <taxon>Streptophyta</taxon>
        <taxon>Embryophyta</taxon>
        <taxon>Tracheophyta</taxon>
        <taxon>Spermatophyta</taxon>
        <taxon>Magnoliopsida</taxon>
        <taxon>eudicotyledons</taxon>
        <taxon>Gunneridae</taxon>
        <taxon>Pentapetalae</taxon>
        <taxon>rosids</taxon>
        <taxon>fabids</taxon>
        <taxon>Fabales</taxon>
        <taxon>Fabaceae</taxon>
        <taxon>Papilionoideae</taxon>
        <taxon>50 kb inversion clade</taxon>
        <taxon>NPAAA clade</taxon>
        <taxon>Hologalegina</taxon>
        <taxon>IRL clade</taxon>
        <taxon>Trifolieae</taxon>
        <taxon>Medicago</taxon>
    </lineage>
</organism>
<reference evidence="2" key="3">
    <citation type="submission" date="2015-04" db="UniProtKB">
        <authorList>
            <consortium name="EnsemblPlants"/>
        </authorList>
    </citation>
    <scope>IDENTIFICATION</scope>
    <source>
        <strain evidence="2">cv. Jemalong A17</strain>
    </source>
</reference>
<dbReference type="EnsemblPlants" id="KEH39383">
    <property type="protein sequence ID" value="KEH39383"/>
    <property type="gene ID" value="MTR_2g095360"/>
</dbReference>
<name>G8A157_MEDTR</name>
<proteinExistence type="predicted"/>
<evidence type="ECO:0000313" key="2">
    <source>
        <dbReference type="EnsemblPlants" id="KEH39383"/>
    </source>
</evidence>
<sequence>MWMVPLDSPSVNHSGIKAPFDKGYDRGSRFVKQQRQYKQCWSVCDEPSNGDKSFRLKGEHDELMDSHLRGSVIVYKCELYVPHRIKE</sequence>
<dbReference type="PaxDb" id="3880-AES85195"/>
<gene>
    <name evidence="1" type="ordered locus">MTR_2g095360</name>
</gene>